<evidence type="ECO:0000256" key="1">
    <source>
        <dbReference type="SAM" id="MobiDB-lite"/>
    </source>
</evidence>
<sequence length="225" mass="26055">MDKESNEMLGAFNEWKEEKSTQQNMTEEVKKKSESVTEPTHANSFDLYNKIYNENVLLMYKGAITFDLVTSVIETLDRKVNMTESDKKVQKLFYSAAVECVHNLYHHMDEVKGHFDEISEHDAKSGLITVIAKEKYYNIITGNFIPTKHTYDLKDKIEEVNNTDKNGLRTLYKETLSNGEFSEKGTAGLGLIQLARKTGERLNYKFDKVNSEYSYFTFQIKINRV</sequence>
<dbReference type="EMBL" id="FWYF01000003">
    <property type="protein sequence ID" value="SMD37282.1"/>
    <property type="molecule type" value="Genomic_DNA"/>
</dbReference>
<dbReference type="Proteomes" id="UP000192472">
    <property type="component" value="Unassembled WGS sequence"/>
</dbReference>
<organism evidence="2 3">
    <name type="scientific">Reichenbachiella faecimaris</name>
    <dbReference type="NCBI Taxonomy" id="692418"/>
    <lineage>
        <taxon>Bacteria</taxon>
        <taxon>Pseudomonadati</taxon>
        <taxon>Bacteroidota</taxon>
        <taxon>Cytophagia</taxon>
        <taxon>Cytophagales</taxon>
        <taxon>Reichenbachiellaceae</taxon>
        <taxon>Reichenbachiella</taxon>
    </lineage>
</organism>
<keyword evidence="3" id="KW-1185">Reference proteome</keyword>
<dbReference type="STRING" id="692418.SAMN04488029_3324"/>
<protein>
    <submittedName>
        <fullName evidence="2">Uncharacterized protein</fullName>
    </submittedName>
</protein>
<dbReference type="AlphaFoldDB" id="A0A1W2GLB5"/>
<dbReference type="OrthoDB" id="1117715at2"/>
<evidence type="ECO:0000313" key="2">
    <source>
        <dbReference type="EMBL" id="SMD37282.1"/>
    </source>
</evidence>
<evidence type="ECO:0000313" key="3">
    <source>
        <dbReference type="Proteomes" id="UP000192472"/>
    </source>
</evidence>
<feature type="region of interest" description="Disordered" evidence="1">
    <location>
        <begin position="1"/>
        <end position="36"/>
    </location>
</feature>
<accession>A0A1W2GLB5</accession>
<dbReference type="NCBIfam" id="NF038262">
    <property type="entry name" value="SiaB_fam_kinase"/>
    <property type="match status" value="1"/>
</dbReference>
<proteinExistence type="predicted"/>
<reference evidence="2 3" key="1">
    <citation type="submission" date="2017-04" db="EMBL/GenBank/DDBJ databases">
        <authorList>
            <person name="Afonso C.L."/>
            <person name="Miller P.J."/>
            <person name="Scott M.A."/>
            <person name="Spackman E."/>
            <person name="Goraichik I."/>
            <person name="Dimitrov K.M."/>
            <person name="Suarez D.L."/>
            <person name="Swayne D.E."/>
        </authorList>
    </citation>
    <scope>NUCLEOTIDE SEQUENCE [LARGE SCALE GENOMIC DNA]</scope>
    <source>
        <strain evidence="2 3">DSM 26133</strain>
    </source>
</reference>
<gene>
    <name evidence="2" type="ORF">SAMN04488029_3324</name>
</gene>
<dbReference type="Pfam" id="PF19788">
    <property type="entry name" value="DUF6272"/>
    <property type="match status" value="1"/>
</dbReference>
<dbReference type="RefSeq" id="WP_084373938.1">
    <property type="nucleotide sequence ID" value="NZ_FWYF01000003.1"/>
</dbReference>
<name>A0A1W2GLB5_REIFA</name>
<dbReference type="InterPro" id="IPR046239">
    <property type="entry name" value="DUF6272"/>
</dbReference>